<evidence type="ECO:0000313" key="11">
    <source>
        <dbReference type="Proteomes" id="UP000464658"/>
    </source>
</evidence>
<keyword evidence="5" id="KW-0812">Transmembrane</keyword>
<evidence type="ECO:0000256" key="4">
    <source>
        <dbReference type="ARBA" id="ARBA00022475"/>
    </source>
</evidence>
<dbReference type="InterPro" id="IPR003849">
    <property type="entry name" value="Preprotein_translocase_YajC"/>
</dbReference>
<evidence type="ECO:0000256" key="8">
    <source>
        <dbReference type="ARBA" id="ARBA00023010"/>
    </source>
</evidence>
<keyword evidence="6" id="KW-0653">Protein transport</keyword>
<name>A0A5S9MEZ0_BACIA</name>
<evidence type="ECO:0000256" key="2">
    <source>
        <dbReference type="ARBA" id="ARBA00006742"/>
    </source>
</evidence>
<protein>
    <recommendedName>
        <fullName evidence="12">Preprotein translocase subunit YajC</fullName>
    </recommendedName>
</protein>
<gene>
    <name evidence="10" type="ORF">BsIDN1_48000</name>
</gene>
<dbReference type="GO" id="GO:0005886">
    <property type="term" value="C:plasma membrane"/>
    <property type="evidence" value="ECO:0007669"/>
    <property type="project" value="UniProtKB-SubCell"/>
</dbReference>
<keyword evidence="8" id="KW-0811">Translocation</keyword>
<dbReference type="Pfam" id="PF02699">
    <property type="entry name" value="YajC"/>
    <property type="match status" value="1"/>
</dbReference>
<accession>A0A5S9MEZ0</accession>
<dbReference type="EMBL" id="AP021906">
    <property type="protein sequence ID" value="BBP91182.1"/>
    <property type="molecule type" value="Genomic_DNA"/>
</dbReference>
<keyword evidence="9" id="KW-0472">Membrane</keyword>
<evidence type="ECO:0000256" key="5">
    <source>
        <dbReference type="ARBA" id="ARBA00022692"/>
    </source>
</evidence>
<evidence type="ECO:0000256" key="3">
    <source>
        <dbReference type="ARBA" id="ARBA00022448"/>
    </source>
</evidence>
<reference evidence="10 11" key="1">
    <citation type="submission" date="2019-12" db="EMBL/GenBank/DDBJ databases">
        <title>Full genome sequence of a Bacillus safensis strain isolated from commercially available natto in Indonesia.</title>
        <authorList>
            <person name="Yoshida M."/>
            <person name="Uomi M."/>
            <person name="Waturangi D."/>
            <person name="Ekaputri J.J."/>
            <person name="Setiamarga D.H.E."/>
        </authorList>
    </citation>
    <scope>NUCLEOTIDE SEQUENCE [LARGE SCALE GENOMIC DNA]</scope>
    <source>
        <strain evidence="10 11">IDN1</strain>
    </source>
</reference>
<evidence type="ECO:0000256" key="1">
    <source>
        <dbReference type="ARBA" id="ARBA00004162"/>
    </source>
</evidence>
<evidence type="ECO:0008006" key="12">
    <source>
        <dbReference type="Google" id="ProtNLM"/>
    </source>
</evidence>
<evidence type="ECO:0000313" key="10">
    <source>
        <dbReference type="EMBL" id="BBP91182.1"/>
    </source>
</evidence>
<comment type="similarity">
    <text evidence="2">Belongs to the YajC family.</text>
</comment>
<evidence type="ECO:0000256" key="9">
    <source>
        <dbReference type="ARBA" id="ARBA00023136"/>
    </source>
</evidence>
<proteinExistence type="inferred from homology"/>
<dbReference type="Proteomes" id="UP000464658">
    <property type="component" value="Chromosome"/>
</dbReference>
<comment type="subcellular location">
    <subcellularLocation>
        <location evidence="1">Cell membrane</location>
        <topology evidence="1">Single-pass membrane protein</topology>
    </subcellularLocation>
</comment>
<dbReference type="AlphaFoldDB" id="A0A5S9MEZ0"/>
<evidence type="ECO:0000256" key="6">
    <source>
        <dbReference type="ARBA" id="ARBA00022927"/>
    </source>
</evidence>
<dbReference type="PANTHER" id="PTHR33909:SF1">
    <property type="entry name" value="SEC TRANSLOCON ACCESSORY COMPLEX SUBUNIT YAJC"/>
    <property type="match status" value="1"/>
</dbReference>
<organism evidence="10 11">
    <name type="scientific">Bacillus safensis</name>
    <dbReference type="NCBI Taxonomy" id="561879"/>
    <lineage>
        <taxon>Bacteria</taxon>
        <taxon>Bacillati</taxon>
        <taxon>Bacillota</taxon>
        <taxon>Bacilli</taxon>
        <taxon>Bacillales</taxon>
        <taxon>Bacillaceae</taxon>
        <taxon>Bacillus</taxon>
    </lineage>
</organism>
<evidence type="ECO:0000256" key="7">
    <source>
        <dbReference type="ARBA" id="ARBA00022989"/>
    </source>
</evidence>
<dbReference type="PANTHER" id="PTHR33909">
    <property type="entry name" value="SEC TRANSLOCON ACCESSORY COMPLEX SUBUNIT YAJC"/>
    <property type="match status" value="1"/>
</dbReference>
<keyword evidence="4" id="KW-1003">Cell membrane</keyword>
<dbReference type="NCBIfam" id="TIGR00739">
    <property type="entry name" value="yajC"/>
    <property type="match status" value="1"/>
</dbReference>
<keyword evidence="3" id="KW-0813">Transport</keyword>
<sequence length="53" mass="5871">MQQSLSKGDKIVTIGGLHGEIDSIDESKVVIKTSENNRLTFDRRAIRELADKG</sequence>
<dbReference type="GO" id="GO:0015031">
    <property type="term" value="P:protein transport"/>
    <property type="evidence" value="ECO:0007669"/>
    <property type="project" value="UniProtKB-KW"/>
</dbReference>
<keyword evidence="7" id="KW-1133">Transmembrane helix</keyword>
<dbReference type="SMART" id="SM01323">
    <property type="entry name" value="YajC"/>
    <property type="match status" value="1"/>
</dbReference>